<reference evidence="2" key="1">
    <citation type="submission" date="2021-03" db="EMBL/GenBank/DDBJ databases">
        <authorList>
            <person name="Bekaert M."/>
        </authorList>
    </citation>
    <scope>NUCLEOTIDE SEQUENCE</scope>
</reference>
<gene>
    <name evidence="2" type="ORF">MEDL_49949</name>
</gene>
<dbReference type="Gene3D" id="1.25.40.60">
    <property type="match status" value="1"/>
</dbReference>
<dbReference type="OrthoDB" id="549905at2759"/>
<comment type="similarity">
    <text evidence="1">Belongs to the STXBP/unc-18/SEC1 family.</text>
</comment>
<dbReference type="Gene3D" id="3.90.830.10">
    <property type="entry name" value="Syntaxin Binding Protein 1, Chain A, domain 2"/>
    <property type="match status" value="1"/>
</dbReference>
<comment type="caution">
    <text evidence="2">The sequence shown here is derived from an EMBL/GenBank/DDBJ whole genome shotgun (WGS) entry which is preliminary data.</text>
</comment>
<sequence>MVSSEVWKEVFIDVNKAVVFIDNACAEVLHWNGGLSALTEAGAVDVKEFSSFESAQSHQKKAVFITSSCLEEVITREIIQDIIQASHFQYVIIITAVTPRMHLFKKSGSYDGDTHSIFDAFEEDLLEWMENMNYTAEIKHIPILMSCISNNVFITPAFTELFPLIETDVKQLRIQHASKKAEKKQFECLNDLDMTCLPANLQIWFKTFVSSIDSLLSELAVSEDCYSIGPTSRILATELANYAPAKTRRKSTQNKASIVFVDRTLDIGSSCTHQTETLFDRIASVFPRLPGHNNDVLIDMSSLCHVHKDASSTVLPGCLASFNGHNQQHLQPLLTNKVKEGLMEVNRQLVDIASKENLPLKLTGKPGRVTADQLENTLSLFKGKYDMILKHINTLQVSMAVFQLLKSQRQQQLDSLSGIEKLLIQGYSDETDPLEEIYRLIITETEKSTTERSCTLDDIFCLIMFVYSVYGTRIKSDKEEQVKAVLVKYVLREKNTLPPLTQQIVGDTINEEVVTAILDDAWQKFKAISSARNNLKQFSSVCEESALGPSQLMPILKQLINVMFDPSKPELPDVELKSSGFGDLLKSGFGLFRTVSKPRPSDHPLLIIFVVEGVTSTELKQIKDLCASLKLSSQVIVGSTRLIKPEDIVTSILCQDRINRV</sequence>
<dbReference type="InterPro" id="IPR001619">
    <property type="entry name" value="Sec1-like"/>
</dbReference>
<evidence type="ECO:0000313" key="3">
    <source>
        <dbReference type="Proteomes" id="UP000683360"/>
    </source>
</evidence>
<dbReference type="InterPro" id="IPR027482">
    <property type="entry name" value="Sec1-like_dom2"/>
</dbReference>
<evidence type="ECO:0000313" key="2">
    <source>
        <dbReference type="EMBL" id="CAG2237522.1"/>
    </source>
</evidence>
<organism evidence="2 3">
    <name type="scientific">Mytilus edulis</name>
    <name type="common">Blue mussel</name>
    <dbReference type="NCBI Taxonomy" id="6550"/>
    <lineage>
        <taxon>Eukaryota</taxon>
        <taxon>Metazoa</taxon>
        <taxon>Spiralia</taxon>
        <taxon>Lophotrochozoa</taxon>
        <taxon>Mollusca</taxon>
        <taxon>Bivalvia</taxon>
        <taxon>Autobranchia</taxon>
        <taxon>Pteriomorphia</taxon>
        <taxon>Mytilida</taxon>
        <taxon>Mytiloidea</taxon>
        <taxon>Mytilidae</taxon>
        <taxon>Mytilinae</taxon>
        <taxon>Mytilus</taxon>
    </lineage>
</organism>
<dbReference type="PANTHER" id="PTHR11679">
    <property type="entry name" value="VESICLE PROTEIN SORTING-ASSOCIATED"/>
    <property type="match status" value="1"/>
</dbReference>
<proteinExistence type="inferred from homology"/>
<accession>A0A8S3U5Y7</accession>
<dbReference type="SUPFAM" id="SSF56815">
    <property type="entry name" value="Sec1/munc18-like (SM) proteins"/>
    <property type="match status" value="1"/>
</dbReference>
<evidence type="ECO:0008006" key="4">
    <source>
        <dbReference type="Google" id="ProtNLM"/>
    </source>
</evidence>
<protein>
    <recommendedName>
        <fullName evidence="4">Sec1 family domain-containing protein 2</fullName>
    </recommendedName>
</protein>
<dbReference type="Gene3D" id="3.40.50.1910">
    <property type="match status" value="1"/>
</dbReference>
<dbReference type="InterPro" id="IPR043127">
    <property type="entry name" value="Sec-1-like_dom3a"/>
</dbReference>
<dbReference type="GO" id="GO:0016192">
    <property type="term" value="P:vesicle-mediated transport"/>
    <property type="evidence" value="ECO:0007669"/>
    <property type="project" value="InterPro"/>
</dbReference>
<keyword evidence="3" id="KW-1185">Reference proteome</keyword>
<dbReference type="InterPro" id="IPR036045">
    <property type="entry name" value="Sec1-like_sf"/>
</dbReference>
<dbReference type="AlphaFoldDB" id="A0A8S3U5Y7"/>
<name>A0A8S3U5Y7_MYTED</name>
<evidence type="ECO:0000256" key="1">
    <source>
        <dbReference type="ARBA" id="ARBA00009884"/>
    </source>
</evidence>
<dbReference type="Pfam" id="PF00995">
    <property type="entry name" value="Sec1"/>
    <property type="match status" value="1"/>
</dbReference>
<dbReference type="EMBL" id="CAJPWZ010002390">
    <property type="protein sequence ID" value="CAG2237522.1"/>
    <property type="molecule type" value="Genomic_DNA"/>
</dbReference>
<dbReference type="Proteomes" id="UP000683360">
    <property type="component" value="Unassembled WGS sequence"/>
</dbReference>